<organism evidence="2 3">
    <name type="scientific">Actinomyces howellii</name>
    <dbReference type="NCBI Taxonomy" id="52771"/>
    <lineage>
        <taxon>Bacteria</taxon>
        <taxon>Bacillati</taxon>
        <taxon>Actinomycetota</taxon>
        <taxon>Actinomycetes</taxon>
        <taxon>Actinomycetales</taxon>
        <taxon>Actinomycetaceae</taxon>
        <taxon>Actinomyces</taxon>
    </lineage>
</organism>
<reference evidence="2 3" key="1">
    <citation type="submission" date="2018-12" db="EMBL/GenBank/DDBJ databases">
        <authorList>
            <consortium name="Pathogen Informatics"/>
        </authorList>
    </citation>
    <scope>NUCLEOTIDE SEQUENCE [LARGE SCALE GENOMIC DNA]</scope>
    <source>
        <strain evidence="2 3">NCTC11636</strain>
    </source>
</reference>
<evidence type="ECO:0000313" key="3">
    <source>
        <dbReference type="Proteomes" id="UP000266895"/>
    </source>
</evidence>
<dbReference type="RefSeq" id="WP_126381926.1">
    <property type="nucleotide sequence ID" value="NZ_LR134350.1"/>
</dbReference>
<dbReference type="KEGG" id="ahw:NCTC11636_00757"/>
<evidence type="ECO:0000256" key="1">
    <source>
        <dbReference type="SAM" id="MobiDB-lite"/>
    </source>
</evidence>
<dbReference type="AlphaFoldDB" id="A0A448HF47"/>
<dbReference type="Proteomes" id="UP000266895">
    <property type="component" value="Chromosome"/>
</dbReference>
<protein>
    <submittedName>
        <fullName evidence="2">Uncharacterized protein</fullName>
    </submittedName>
</protein>
<feature type="region of interest" description="Disordered" evidence="1">
    <location>
        <begin position="1"/>
        <end position="29"/>
    </location>
</feature>
<name>A0A448HF47_9ACTO</name>
<evidence type="ECO:0000313" key="2">
    <source>
        <dbReference type="EMBL" id="VEG26883.1"/>
    </source>
</evidence>
<accession>A0A448HF47</accession>
<dbReference type="EMBL" id="LR134350">
    <property type="protein sequence ID" value="VEG26883.1"/>
    <property type="molecule type" value="Genomic_DNA"/>
</dbReference>
<gene>
    <name evidence="2" type="ORF">NCTC11636_00757</name>
</gene>
<keyword evidence="3" id="KW-1185">Reference proteome</keyword>
<proteinExistence type="predicted"/>
<sequence>MSENTSGCGCGKHRPAHVTTPERAEAPAVVQPVASEEVASGVVPERKAGNDLGLRDAGASGRGGCGCGGGGCGCGGHGGHRH</sequence>